<protein>
    <submittedName>
        <fullName evidence="1">Uncharacterized protein</fullName>
    </submittedName>
</protein>
<organism evidence="1 2">
    <name type="scientific">Vaccinium darrowii</name>
    <dbReference type="NCBI Taxonomy" id="229202"/>
    <lineage>
        <taxon>Eukaryota</taxon>
        <taxon>Viridiplantae</taxon>
        <taxon>Streptophyta</taxon>
        <taxon>Embryophyta</taxon>
        <taxon>Tracheophyta</taxon>
        <taxon>Spermatophyta</taxon>
        <taxon>Magnoliopsida</taxon>
        <taxon>eudicotyledons</taxon>
        <taxon>Gunneridae</taxon>
        <taxon>Pentapetalae</taxon>
        <taxon>asterids</taxon>
        <taxon>Ericales</taxon>
        <taxon>Ericaceae</taxon>
        <taxon>Vaccinioideae</taxon>
        <taxon>Vaccinieae</taxon>
        <taxon>Vaccinium</taxon>
    </lineage>
</organism>
<evidence type="ECO:0000313" key="1">
    <source>
        <dbReference type="EMBL" id="KAH7852298.1"/>
    </source>
</evidence>
<accession>A0ACB7YGH1</accession>
<sequence length="763" mass="87692">MRGNGRREEERNGMRRDEEEEEEFEVEDVRERLEASRGSRFNLLNRELGLESFRRKFSRESVINGIKDLSKGTVIHPENRWYRAWTHFILVWAIYSSFFTPLEFGFFRGLPNKLFVLDIVGQVAFLVDIILQFFVAYRDSQTYKIVHKRNLIALRYLKSSFATDLLGCLPWDIIYKACGNKEAVRYLLWIRLTRVRKVTEFFQKMEKDIRINYLFTRIIKLIAVELYCTHTAACIFYYLATTLPEEQEGYTWIGSLKMGDYSFTHFRKIDLWRRYITSLYFAVVTMATVGYGDIHAVNLREMIFIMIFVSFDMILGAYLIGNMTALIVKGSKTERFRDRMTDLMKYMNRNRLGRDIRNQIKGHVRLQYESSYTEASVLQDIPISIRAKISQTLYKSYMEKIPLFEGCSSEFINQIVIKVHEEFFLPGEVLMEQGNVVDQLYFVCHGMLEEVGIGADGLEETVSKLEPYSLFGEISILCNIPQPYTVRVCELCRLLRLDKQSFSNILDIYFNDGRRILNNLLQGKESNVRLKQLESDITFHIGKQEAELALKVNSAAYHGDLHQLKSFIQAGADPNKTDYDGRSPLHLAASRGYEEITFFLIQAGVDVNISDKFGNTPLLEALKNGHDRVAKILVEEGAALKIEDAGNFLCSVVARGDSDFLKRILANGSDPNSKDYDHRTPLHVAASEGLYLMATLLLDAGASVFSKDRWGNTPPDEARICGNKNLIKLLEDAKSNQRAEFPDFSHEITGIVENLFSASLMLS</sequence>
<proteinExistence type="predicted"/>
<gene>
    <name evidence="1" type="ORF">Vadar_023025</name>
</gene>
<comment type="caution">
    <text evidence="1">The sequence shown here is derived from an EMBL/GenBank/DDBJ whole genome shotgun (WGS) entry which is preliminary data.</text>
</comment>
<keyword evidence="2" id="KW-1185">Reference proteome</keyword>
<dbReference type="EMBL" id="CM037158">
    <property type="protein sequence ID" value="KAH7852298.1"/>
    <property type="molecule type" value="Genomic_DNA"/>
</dbReference>
<dbReference type="Proteomes" id="UP000828048">
    <property type="component" value="Chromosome 8"/>
</dbReference>
<name>A0ACB7YGH1_9ERIC</name>
<reference evidence="1 2" key="1">
    <citation type="journal article" date="2021" name="Hortic Res">
        <title>High-quality reference genome and annotation aids understanding of berry development for evergreen blueberry (Vaccinium darrowii).</title>
        <authorList>
            <person name="Yu J."/>
            <person name="Hulse-Kemp A.M."/>
            <person name="Babiker E."/>
            <person name="Staton M."/>
        </authorList>
    </citation>
    <scope>NUCLEOTIDE SEQUENCE [LARGE SCALE GENOMIC DNA]</scope>
    <source>
        <strain evidence="2">cv. NJ 8807/NJ 8810</strain>
        <tissue evidence="1">Young leaf</tissue>
    </source>
</reference>
<evidence type="ECO:0000313" key="2">
    <source>
        <dbReference type="Proteomes" id="UP000828048"/>
    </source>
</evidence>